<evidence type="ECO:0000256" key="4">
    <source>
        <dbReference type="ARBA" id="ARBA00022842"/>
    </source>
</evidence>
<dbReference type="InterPro" id="IPR051600">
    <property type="entry name" value="Beta-PGM-like"/>
</dbReference>
<keyword evidence="3" id="KW-0479">Metal-binding</keyword>
<dbReference type="InterPro" id="IPR036412">
    <property type="entry name" value="HAD-like_sf"/>
</dbReference>
<keyword evidence="5" id="KW-0119">Carbohydrate metabolism</keyword>
<dbReference type="Gene3D" id="3.40.50.1000">
    <property type="entry name" value="HAD superfamily/HAD-like"/>
    <property type="match status" value="1"/>
</dbReference>
<evidence type="ECO:0000313" key="7">
    <source>
        <dbReference type="Proteomes" id="UP000198953"/>
    </source>
</evidence>
<accession>A0A1H8J4U3</accession>
<dbReference type="Proteomes" id="UP000198953">
    <property type="component" value="Unassembled WGS sequence"/>
</dbReference>
<evidence type="ECO:0000256" key="2">
    <source>
        <dbReference type="ARBA" id="ARBA00006171"/>
    </source>
</evidence>
<dbReference type="OrthoDB" id="9797743at2"/>
<proteinExistence type="inferred from homology"/>
<dbReference type="AlphaFoldDB" id="A0A1H8J4U3"/>
<sequence length="254" mass="26848">MAVIDLRRIAAVLFETDGVITDTARVHAAVWKRVMDAYLRRRAAETGEPWRPFDVREDYLRYVDGKPRLDGARDFLASRGVRLPAGEEGGNVLAGLACLKEGLFLAEIRHYGVAPFPAAVVLLRDLRRHGARVGAVSPSRNCAEVLARAGLARLVDARVDGVDAASAGLPAMPDPAMLAEAAGRLGTAPHETAVVAETEPALRAARAGHFGLVVAVRSPGREHAGPPPPADHVVPDLAAVQVSGQVPLAARAAR</sequence>
<reference evidence="6 7" key="1">
    <citation type="submission" date="2016-10" db="EMBL/GenBank/DDBJ databases">
        <authorList>
            <person name="de Groot N.N."/>
        </authorList>
    </citation>
    <scope>NUCLEOTIDE SEQUENCE [LARGE SCALE GENOMIC DNA]</scope>
    <source>
        <strain evidence="6 7">DSM 43357</strain>
    </source>
</reference>
<dbReference type="SUPFAM" id="SSF56784">
    <property type="entry name" value="HAD-like"/>
    <property type="match status" value="1"/>
</dbReference>
<gene>
    <name evidence="6" type="ORF">SAMN05660976_08228</name>
</gene>
<keyword evidence="4" id="KW-0460">Magnesium</keyword>
<dbReference type="InterPro" id="IPR023198">
    <property type="entry name" value="PGP-like_dom2"/>
</dbReference>
<dbReference type="InterPro" id="IPR023214">
    <property type="entry name" value="HAD_sf"/>
</dbReference>
<dbReference type="PANTHER" id="PTHR46193:SF18">
    <property type="entry name" value="HEXITOL PHOSPHATASE B"/>
    <property type="match status" value="1"/>
</dbReference>
<protein>
    <submittedName>
        <fullName evidence="6">Beta-phosphoglucomutase, HAD superfamily</fullName>
    </submittedName>
</protein>
<evidence type="ECO:0000313" key="6">
    <source>
        <dbReference type="EMBL" id="SEN75028.1"/>
    </source>
</evidence>
<comment type="similarity">
    <text evidence="2">Belongs to the HAD-like hydrolase superfamily. CbbY/CbbZ/Gph/YieH family.</text>
</comment>
<organism evidence="6 7">
    <name type="scientific">Nonomuraea pusilla</name>
    <dbReference type="NCBI Taxonomy" id="46177"/>
    <lineage>
        <taxon>Bacteria</taxon>
        <taxon>Bacillati</taxon>
        <taxon>Actinomycetota</taxon>
        <taxon>Actinomycetes</taxon>
        <taxon>Streptosporangiales</taxon>
        <taxon>Streptosporangiaceae</taxon>
        <taxon>Nonomuraea</taxon>
    </lineage>
</organism>
<dbReference type="GO" id="GO:0046872">
    <property type="term" value="F:metal ion binding"/>
    <property type="evidence" value="ECO:0007669"/>
    <property type="project" value="UniProtKB-KW"/>
</dbReference>
<evidence type="ECO:0000256" key="1">
    <source>
        <dbReference type="ARBA" id="ARBA00001946"/>
    </source>
</evidence>
<keyword evidence="7" id="KW-1185">Reference proteome</keyword>
<dbReference type="RefSeq" id="WP_055501491.1">
    <property type="nucleotide sequence ID" value="NZ_BBZG01000001.1"/>
</dbReference>
<dbReference type="EMBL" id="FOBF01000035">
    <property type="protein sequence ID" value="SEN75028.1"/>
    <property type="molecule type" value="Genomic_DNA"/>
</dbReference>
<dbReference type="Pfam" id="PF00702">
    <property type="entry name" value="Hydrolase"/>
    <property type="match status" value="1"/>
</dbReference>
<dbReference type="PANTHER" id="PTHR46193">
    <property type="entry name" value="6-PHOSPHOGLUCONATE PHOSPHATASE"/>
    <property type="match status" value="1"/>
</dbReference>
<dbReference type="GO" id="GO:0003824">
    <property type="term" value="F:catalytic activity"/>
    <property type="evidence" value="ECO:0007669"/>
    <property type="project" value="UniProtKB-ARBA"/>
</dbReference>
<evidence type="ECO:0000256" key="3">
    <source>
        <dbReference type="ARBA" id="ARBA00022723"/>
    </source>
</evidence>
<comment type="cofactor">
    <cofactor evidence="1">
        <name>Mg(2+)</name>
        <dbReference type="ChEBI" id="CHEBI:18420"/>
    </cofactor>
</comment>
<dbReference type="STRING" id="46177.SAMN05660976_08228"/>
<dbReference type="Gene3D" id="1.10.150.240">
    <property type="entry name" value="Putative phosphatase, domain 2"/>
    <property type="match status" value="1"/>
</dbReference>
<evidence type="ECO:0000256" key="5">
    <source>
        <dbReference type="ARBA" id="ARBA00023277"/>
    </source>
</evidence>
<name>A0A1H8J4U3_9ACTN</name>